<name>A0A9J5XX91_SOLCO</name>
<evidence type="ECO:0000313" key="3">
    <source>
        <dbReference type="Proteomes" id="UP000824120"/>
    </source>
</evidence>
<comment type="caution">
    <text evidence="2">The sequence shown here is derived from an EMBL/GenBank/DDBJ whole genome shotgun (WGS) entry which is preliminary data.</text>
</comment>
<proteinExistence type="predicted"/>
<dbReference type="Proteomes" id="UP000824120">
    <property type="component" value="Chromosome 8"/>
</dbReference>
<keyword evidence="3" id="KW-1185">Reference proteome</keyword>
<gene>
    <name evidence="2" type="ORF">H5410_043469</name>
</gene>
<evidence type="ECO:0000313" key="2">
    <source>
        <dbReference type="EMBL" id="KAG5592955.1"/>
    </source>
</evidence>
<feature type="region of interest" description="Disordered" evidence="1">
    <location>
        <begin position="18"/>
        <end position="44"/>
    </location>
</feature>
<evidence type="ECO:0000256" key="1">
    <source>
        <dbReference type="SAM" id="MobiDB-lite"/>
    </source>
</evidence>
<dbReference type="AlphaFoldDB" id="A0A9J5XX91"/>
<sequence>MLIPRILAFNAVQRQIAASRSKSPPSTVQQCGSGGVPMTAPTGPLSTLAHTPSFRASLGQCPLDGLGFGFGNWWIGTTSPATTYKVKEKNVEEQKESN</sequence>
<organism evidence="2 3">
    <name type="scientific">Solanum commersonii</name>
    <name type="common">Commerson's wild potato</name>
    <name type="synonym">Commerson's nightshade</name>
    <dbReference type="NCBI Taxonomy" id="4109"/>
    <lineage>
        <taxon>Eukaryota</taxon>
        <taxon>Viridiplantae</taxon>
        <taxon>Streptophyta</taxon>
        <taxon>Embryophyta</taxon>
        <taxon>Tracheophyta</taxon>
        <taxon>Spermatophyta</taxon>
        <taxon>Magnoliopsida</taxon>
        <taxon>eudicotyledons</taxon>
        <taxon>Gunneridae</taxon>
        <taxon>Pentapetalae</taxon>
        <taxon>asterids</taxon>
        <taxon>lamiids</taxon>
        <taxon>Solanales</taxon>
        <taxon>Solanaceae</taxon>
        <taxon>Solanoideae</taxon>
        <taxon>Solaneae</taxon>
        <taxon>Solanum</taxon>
    </lineage>
</organism>
<dbReference type="EMBL" id="JACXVP010000008">
    <property type="protein sequence ID" value="KAG5592955.1"/>
    <property type="molecule type" value="Genomic_DNA"/>
</dbReference>
<reference evidence="2 3" key="1">
    <citation type="submission" date="2020-09" db="EMBL/GenBank/DDBJ databases">
        <title>De no assembly of potato wild relative species, Solanum commersonii.</title>
        <authorList>
            <person name="Cho K."/>
        </authorList>
    </citation>
    <scope>NUCLEOTIDE SEQUENCE [LARGE SCALE GENOMIC DNA]</scope>
    <source>
        <strain evidence="2">LZ3.2</strain>
        <tissue evidence="2">Leaf</tissue>
    </source>
</reference>
<protein>
    <submittedName>
        <fullName evidence="2">Uncharacterized protein</fullName>
    </submittedName>
</protein>
<dbReference type="OrthoDB" id="1749752at2759"/>
<feature type="compositionally biased region" description="Polar residues" evidence="1">
    <location>
        <begin position="18"/>
        <end position="31"/>
    </location>
</feature>
<accession>A0A9J5XX91</accession>